<keyword evidence="2" id="KW-1185">Reference proteome</keyword>
<reference evidence="1 2" key="1">
    <citation type="submission" date="2016-07" db="EMBL/GenBank/DDBJ databases">
        <title>Pervasive Adenine N6-methylation of Active Genes in Fungi.</title>
        <authorList>
            <consortium name="DOE Joint Genome Institute"/>
            <person name="Mondo S.J."/>
            <person name="Dannebaum R.O."/>
            <person name="Kuo R.C."/>
            <person name="Labutti K."/>
            <person name="Haridas S."/>
            <person name="Kuo A."/>
            <person name="Salamov A."/>
            <person name="Ahrendt S.R."/>
            <person name="Lipzen A."/>
            <person name="Sullivan W."/>
            <person name="Andreopoulos W.B."/>
            <person name="Clum A."/>
            <person name="Lindquist E."/>
            <person name="Daum C."/>
            <person name="Ramamoorthy G.K."/>
            <person name="Gryganskyi A."/>
            <person name="Culley D."/>
            <person name="Magnuson J.K."/>
            <person name="James T.Y."/>
            <person name="O'Malley M.A."/>
            <person name="Stajich J.E."/>
            <person name="Spatafora J.W."/>
            <person name="Visel A."/>
            <person name="Grigoriev I.V."/>
        </authorList>
    </citation>
    <scope>NUCLEOTIDE SEQUENCE [LARGE SCALE GENOMIC DNA]</scope>
    <source>
        <strain evidence="1 2">ATCC 12442</strain>
    </source>
</reference>
<gene>
    <name evidence="1" type="ORF">DL89DRAFT_269832</name>
</gene>
<organism evidence="1 2">
    <name type="scientific">Linderina pennispora</name>
    <dbReference type="NCBI Taxonomy" id="61395"/>
    <lineage>
        <taxon>Eukaryota</taxon>
        <taxon>Fungi</taxon>
        <taxon>Fungi incertae sedis</taxon>
        <taxon>Zoopagomycota</taxon>
        <taxon>Kickxellomycotina</taxon>
        <taxon>Kickxellomycetes</taxon>
        <taxon>Kickxellales</taxon>
        <taxon>Kickxellaceae</taxon>
        <taxon>Linderina</taxon>
    </lineage>
</organism>
<dbReference type="Proteomes" id="UP000193922">
    <property type="component" value="Unassembled WGS sequence"/>
</dbReference>
<comment type="caution">
    <text evidence="1">The sequence shown here is derived from an EMBL/GenBank/DDBJ whole genome shotgun (WGS) entry which is preliminary data.</text>
</comment>
<dbReference type="AlphaFoldDB" id="A0A1Y1VZU0"/>
<dbReference type="GeneID" id="63805096"/>
<name>A0A1Y1VZU0_9FUNG</name>
<proteinExistence type="predicted"/>
<evidence type="ECO:0000313" key="1">
    <source>
        <dbReference type="EMBL" id="ORX66788.1"/>
    </source>
</evidence>
<dbReference type="RefSeq" id="XP_040740747.1">
    <property type="nucleotide sequence ID" value="XM_040888448.1"/>
</dbReference>
<dbReference type="EMBL" id="MCFD01000014">
    <property type="protein sequence ID" value="ORX66788.1"/>
    <property type="molecule type" value="Genomic_DNA"/>
</dbReference>
<evidence type="ECO:0000313" key="2">
    <source>
        <dbReference type="Proteomes" id="UP000193922"/>
    </source>
</evidence>
<accession>A0A1Y1VZU0</accession>
<feature type="non-terminal residue" evidence="1">
    <location>
        <position position="1"/>
    </location>
</feature>
<protein>
    <submittedName>
        <fullName evidence="1">Uncharacterized protein</fullName>
    </submittedName>
</protein>
<sequence>SNNSYPPLDENKVRRHYRGDIHSPAVIVEDRILVEDIPEQKAEDSVENGGRQVVKV</sequence>